<dbReference type="AlphaFoldDB" id="A0A5M3MW63"/>
<dbReference type="OrthoDB" id="3246730at2759"/>
<feature type="non-terminal residue" evidence="1">
    <location>
        <position position="700"/>
    </location>
</feature>
<protein>
    <recommendedName>
        <fullName evidence="3">CxC2-like cysteine cluster KDZ transposase-associated domain-containing protein</fullName>
    </recommendedName>
</protein>
<evidence type="ECO:0008006" key="3">
    <source>
        <dbReference type="Google" id="ProtNLM"/>
    </source>
</evidence>
<evidence type="ECO:0000313" key="2">
    <source>
        <dbReference type="Proteomes" id="UP000053558"/>
    </source>
</evidence>
<sequence>GLVPCSPIHPNVCISADVLELFRVSRLRCPHFSIQAFVKTICDLHATAYATYLTRQFTIAFDVYQQVLAEVNIKVQCALQRDTPDWRLKNACPACTYKLEDEDDLRFAMLYTMDGNDSMKRYRRRTSQADSMDASTSATAPVSSELPTAFKLRTDRYLSREEVDMWAKPNAKPLAQDEIDDDDNPCAGRWKNMQSDSTKRMWGIFEETGVFVALCRHGTSLVIADMVDSGEQSKYGLAVVKKILDTFGPKLGGGYDIGCHFKTTLANSDLGRLAAELKHECLVGAFHGHAHRRLCQLVHLATYVQGLGLEDLEGCERLFSKLNALAAAVRYASPLRRRQAIASFLEHNDGFEVYANLSLFLLNNYKQALKILSEGEQALAIAMQELGVTSTGDFEAWLEEERSYLKGLQREPEHETLQMQYWERLNALQGCSDQVAKTAVWQVDTADTMAQNPRDQTSTQLTARRHALEKYDKELEIVHSLERQLGLDKRWTPDMPEWQEAARLVGRRKYQRALDSLEGLLVARVFELTKMNRSQTGYAMRQHIGKALKTRSQAIRTALERFNNIAKATGRSPLNWDEVIQYTFLSDFDLLREARQDIRTRPWATPAGRIAMDEYFKMCRAREEIVRLNVEIRRVATYLHDEMNYLRACEDHYRPTNVVLAHQISLHRQERERFSALHRRRLAEIAALPKFGGNVTPGVA</sequence>
<proteinExistence type="predicted"/>
<evidence type="ECO:0000313" key="1">
    <source>
        <dbReference type="EMBL" id="EIW83300.1"/>
    </source>
</evidence>
<dbReference type="EMBL" id="JH711576">
    <property type="protein sequence ID" value="EIW83300.1"/>
    <property type="molecule type" value="Genomic_DNA"/>
</dbReference>
<reference evidence="2" key="1">
    <citation type="journal article" date="2012" name="Science">
        <title>The Paleozoic origin of enzymatic lignin decomposition reconstructed from 31 fungal genomes.</title>
        <authorList>
            <person name="Floudas D."/>
            <person name="Binder M."/>
            <person name="Riley R."/>
            <person name="Barry K."/>
            <person name="Blanchette R.A."/>
            <person name="Henrissat B."/>
            <person name="Martinez A.T."/>
            <person name="Otillar R."/>
            <person name="Spatafora J.W."/>
            <person name="Yadav J.S."/>
            <person name="Aerts A."/>
            <person name="Benoit I."/>
            <person name="Boyd A."/>
            <person name="Carlson A."/>
            <person name="Copeland A."/>
            <person name="Coutinho P.M."/>
            <person name="de Vries R.P."/>
            <person name="Ferreira P."/>
            <person name="Findley K."/>
            <person name="Foster B."/>
            <person name="Gaskell J."/>
            <person name="Glotzer D."/>
            <person name="Gorecki P."/>
            <person name="Heitman J."/>
            <person name="Hesse C."/>
            <person name="Hori C."/>
            <person name="Igarashi K."/>
            <person name="Jurgens J.A."/>
            <person name="Kallen N."/>
            <person name="Kersten P."/>
            <person name="Kohler A."/>
            <person name="Kuees U."/>
            <person name="Kumar T.K.A."/>
            <person name="Kuo A."/>
            <person name="LaButti K."/>
            <person name="Larrondo L.F."/>
            <person name="Lindquist E."/>
            <person name="Ling A."/>
            <person name="Lombard V."/>
            <person name="Lucas S."/>
            <person name="Lundell T."/>
            <person name="Martin R."/>
            <person name="McLaughlin D.J."/>
            <person name="Morgenstern I."/>
            <person name="Morin E."/>
            <person name="Murat C."/>
            <person name="Nagy L.G."/>
            <person name="Nolan M."/>
            <person name="Ohm R.A."/>
            <person name="Patyshakuliyeva A."/>
            <person name="Rokas A."/>
            <person name="Ruiz-Duenas F.J."/>
            <person name="Sabat G."/>
            <person name="Salamov A."/>
            <person name="Samejima M."/>
            <person name="Schmutz J."/>
            <person name="Slot J.C."/>
            <person name="St John F."/>
            <person name="Stenlid J."/>
            <person name="Sun H."/>
            <person name="Sun S."/>
            <person name="Syed K."/>
            <person name="Tsang A."/>
            <person name="Wiebenga A."/>
            <person name="Young D."/>
            <person name="Pisabarro A."/>
            <person name="Eastwood D.C."/>
            <person name="Martin F."/>
            <person name="Cullen D."/>
            <person name="Grigoriev I.V."/>
            <person name="Hibbett D.S."/>
        </authorList>
    </citation>
    <scope>NUCLEOTIDE SEQUENCE [LARGE SCALE GENOMIC DNA]</scope>
    <source>
        <strain evidence="2">RWD-64-598 SS2</strain>
    </source>
</reference>
<keyword evidence="2" id="KW-1185">Reference proteome</keyword>
<dbReference type="Pfam" id="PF18758">
    <property type="entry name" value="KDZ"/>
    <property type="match status" value="1"/>
</dbReference>
<dbReference type="OMA" id="HENTNAM"/>
<dbReference type="PANTHER" id="PTHR33096:SF1">
    <property type="entry name" value="CXC1-LIKE CYSTEINE CLUSTER ASSOCIATED WITH KDZ TRANSPOSASES DOMAIN-CONTAINING PROTEIN"/>
    <property type="match status" value="1"/>
</dbReference>
<dbReference type="GeneID" id="19206910"/>
<dbReference type="PANTHER" id="PTHR33096">
    <property type="entry name" value="CXC2 DOMAIN-CONTAINING PROTEIN"/>
    <property type="match status" value="1"/>
</dbReference>
<organism evidence="1 2">
    <name type="scientific">Coniophora puteana (strain RWD-64-598)</name>
    <name type="common">Brown rot fungus</name>
    <dbReference type="NCBI Taxonomy" id="741705"/>
    <lineage>
        <taxon>Eukaryota</taxon>
        <taxon>Fungi</taxon>
        <taxon>Dikarya</taxon>
        <taxon>Basidiomycota</taxon>
        <taxon>Agaricomycotina</taxon>
        <taxon>Agaricomycetes</taxon>
        <taxon>Agaricomycetidae</taxon>
        <taxon>Boletales</taxon>
        <taxon>Coniophorineae</taxon>
        <taxon>Coniophoraceae</taxon>
        <taxon>Coniophora</taxon>
    </lineage>
</organism>
<gene>
    <name evidence="1" type="ORF">CONPUDRAFT_42015</name>
</gene>
<accession>A0A5M3MW63</accession>
<dbReference type="InterPro" id="IPR040521">
    <property type="entry name" value="KDZ"/>
</dbReference>
<dbReference type="RefSeq" id="XP_007766290.1">
    <property type="nucleotide sequence ID" value="XM_007768100.1"/>
</dbReference>
<name>A0A5M3MW63_CONPW</name>
<dbReference type="Proteomes" id="UP000053558">
    <property type="component" value="Unassembled WGS sequence"/>
</dbReference>
<comment type="caution">
    <text evidence="1">The sequence shown here is derived from an EMBL/GenBank/DDBJ whole genome shotgun (WGS) entry which is preliminary data.</text>
</comment>
<feature type="non-terminal residue" evidence="1">
    <location>
        <position position="1"/>
    </location>
</feature>
<dbReference type="KEGG" id="cput:CONPUDRAFT_42015"/>